<feature type="transmembrane region" description="Helical" evidence="1">
    <location>
        <begin position="33"/>
        <end position="50"/>
    </location>
</feature>
<keyword evidence="2" id="KW-0689">Ribosomal protein</keyword>
<gene>
    <name evidence="2" type="ORF">ACMU_13890</name>
</gene>
<evidence type="ECO:0000256" key="1">
    <source>
        <dbReference type="SAM" id="Phobius"/>
    </source>
</evidence>
<dbReference type="Proteomes" id="UP000026249">
    <property type="component" value="Unassembled WGS sequence"/>
</dbReference>
<proteinExistence type="predicted"/>
<sequence>MSTDIYLVVGTICGVLAFPSLLGAYSEGRPPRAAAILILIAGGLIVLALYQSPQSISLEDIPNAFVRVFSRLLS</sequence>
<keyword evidence="1" id="KW-0812">Transmembrane</keyword>
<keyword evidence="3" id="KW-1185">Reference proteome</keyword>
<dbReference type="EMBL" id="JFKE01000005">
    <property type="protein sequence ID" value="KAJ54852.1"/>
    <property type="molecule type" value="Genomic_DNA"/>
</dbReference>
<dbReference type="OrthoDB" id="7875801at2"/>
<comment type="caution">
    <text evidence="2">The sequence shown here is derived from an EMBL/GenBank/DDBJ whole genome shotgun (WGS) entry which is preliminary data.</text>
</comment>
<keyword evidence="1" id="KW-0472">Membrane</keyword>
<evidence type="ECO:0000313" key="3">
    <source>
        <dbReference type="Proteomes" id="UP000026249"/>
    </source>
</evidence>
<dbReference type="AlphaFoldDB" id="A0A037ZH36"/>
<keyword evidence="2" id="KW-0687">Ribonucleoprotein</keyword>
<dbReference type="STRING" id="1454373.ACMU_13890"/>
<organism evidence="2 3">
    <name type="scientific">Actibacterium mucosum KCTC 23349</name>
    <dbReference type="NCBI Taxonomy" id="1454373"/>
    <lineage>
        <taxon>Bacteria</taxon>
        <taxon>Pseudomonadati</taxon>
        <taxon>Pseudomonadota</taxon>
        <taxon>Alphaproteobacteria</taxon>
        <taxon>Rhodobacterales</taxon>
        <taxon>Roseobacteraceae</taxon>
        <taxon>Actibacterium</taxon>
    </lineage>
</organism>
<reference evidence="2 3" key="1">
    <citation type="submission" date="2014-03" db="EMBL/GenBank/DDBJ databases">
        <title>Draft Genome Sequence of Actibacterium mucosum KCTC 23349, a Marine Alphaproteobacterium with Complex Ionic Requirements Isolated from Mediterranean Seawater at Malvarrosa Beach, Valencia, Spain.</title>
        <authorList>
            <person name="Arahal D.R."/>
            <person name="Shao Z."/>
            <person name="Lai Q."/>
            <person name="Pujalte M.J."/>
        </authorList>
    </citation>
    <scope>NUCLEOTIDE SEQUENCE [LARGE SCALE GENOMIC DNA]</scope>
    <source>
        <strain evidence="2 3">KCTC 23349</strain>
    </source>
</reference>
<evidence type="ECO:0000313" key="2">
    <source>
        <dbReference type="EMBL" id="KAJ54852.1"/>
    </source>
</evidence>
<keyword evidence="1" id="KW-1133">Transmembrane helix</keyword>
<accession>A0A037ZH36</accession>
<protein>
    <submittedName>
        <fullName evidence="2">50S ribosomal protein L35</fullName>
    </submittedName>
</protein>
<dbReference type="GO" id="GO:0005840">
    <property type="term" value="C:ribosome"/>
    <property type="evidence" value="ECO:0007669"/>
    <property type="project" value="UniProtKB-KW"/>
</dbReference>
<dbReference type="RefSeq" id="WP_035259927.1">
    <property type="nucleotide sequence ID" value="NZ_JFKE01000005.1"/>
</dbReference>
<name>A0A037ZH36_9RHOB</name>